<evidence type="ECO:0000313" key="3">
    <source>
        <dbReference type="Proteomes" id="UP001348817"/>
    </source>
</evidence>
<dbReference type="SUPFAM" id="SSF48452">
    <property type="entry name" value="TPR-like"/>
    <property type="match status" value="2"/>
</dbReference>
<dbReference type="Proteomes" id="UP001348817">
    <property type="component" value="Plasmid pFA4"/>
</dbReference>
<accession>A0AAU9CWM1</accession>
<sequence>MRMLFKFIFFVFITAIPYTGIFAQTESAQELLQDAIRAMDGGETEYSRELLDKAEKLDPGKIIYPYERAFSFYKEKNYREAQKILKKIHKRPEASDIMYQLLGNTYDMIGNPKKAIKTYEKGLERFPNSGPLHLERGVMEIKAKNYHGALSIFKKGIGVAPNYSSCYYWASKIYLSSSKKVWGMIYAETFINLERNSQRTREISKLLFNGYKDNIKLKGDSLSVHFSDNTINLNIQGELDPKKLLKQLFETGTYEITMAKALIGEKAISLESLDRIRNRFIDFYFEDSTDGVLSIPIFDYRMKIKQNGFSKAYNYWLLSEGDTDEFHAWKQLNQKKWKAFVEWFTKNQLRAEKKKEEA</sequence>
<name>A0AAU9CWM1_9BACT</name>
<dbReference type="AlphaFoldDB" id="A0AAU9CWM1"/>
<dbReference type="KEGG" id="fax:FUAX_48100"/>
<protein>
    <recommendedName>
        <fullName evidence="4">Tetratricopeptide repeat protein</fullName>
    </recommendedName>
</protein>
<dbReference type="SMART" id="SM00028">
    <property type="entry name" value="TPR"/>
    <property type="match status" value="2"/>
</dbReference>
<evidence type="ECO:0000313" key="2">
    <source>
        <dbReference type="EMBL" id="BDD12378.1"/>
    </source>
</evidence>
<organism evidence="2 3">
    <name type="scientific">Fulvitalea axinellae</name>
    <dbReference type="NCBI Taxonomy" id="1182444"/>
    <lineage>
        <taxon>Bacteria</taxon>
        <taxon>Pseudomonadati</taxon>
        <taxon>Bacteroidota</taxon>
        <taxon>Cytophagia</taxon>
        <taxon>Cytophagales</taxon>
        <taxon>Persicobacteraceae</taxon>
        <taxon>Fulvitalea</taxon>
    </lineage>
</organism>
<geneLocation type="plasmid" evidence="2 3">
    <name>pFA4</name>
</geneLocation>
<keyword evidence="1" id="KW-0802">TPR repeat</keyword>
<proteinExistence type="predicted"/>
<dbReference type="Gene3D" id="1.25.40.10">
    <property type="entry name" value="Tetratricopeptide repeat domain"/>
    <property type="match status" value="1"/>
</dbReference>
<keyword evidence="2" id="KW-0614">Plasmid</keyword>
<dbReference type="PROSITE" id="PS50005">
    <property type="entry name" value="TPR"/>
    <property type="match status" value="1"/>
</dbReference>
<evidence type="ECO:0000256" key="1">
    <source>
        <dbReference type="PROSITE-ProRule" id="PRU00339"/>
    </source>
</evidence>
<keyword evidence="3" id="KW-1185">Reference proteome</keyword>
<dbReference type="InterPro" id="IPR011990">
    <property type="entry name" value="TPR-like_helical_dom_sf"/>
</dbReference>
<evidence type="ECO:0008006" key="4">
    <source>
        <dbReference type="Google" id="ProtNLM"/>
    </source>
</evidence>
<feature type="repeat" description="TPR" evidence="1">
    <location>
        <begin position="96"/>
        <end position="129"/>
    </location>
</feature>
<reference evidence="2 3" key="1">
    <citation type="submission" date="2021-12" db="EMBL/GenBank/DDBJ databases">
        <title>Genome sequencing of bacteria with rrn-lacking chromosome and rrn-plasmid.</title>
        <authorList>
            <person name="Anda M."/>
            <person name="Iwasaki W."/>
        </authorList>
    </citation>
    <scope>NUCLEOTIDE SEQUENCE [LARGE SCALE GENOMIC DNA]</scope>
    <source>
        <strain evidence="2 3">DSM 100852</strain>
        <plasmid evidence="2 3">pFA4</plasmid>
    </source>
</reference>
<dbReference type="EMBL" id="AP025318">
    <property type="protein sequence ID" value="BDD12378.1"/>
    <property type="molecule type" value="Genomic_DNA"/>
</dbReference>
<gene>
    <name evidence="2" type="ORF">FUAX_48100</name>
</gene>
<dbReference type="InterPro" id="IPR019734">
    <property type="entry name" value="TPR_rpt"/>
</dbReference>
<dbReference type="Pfam" id="PF13174">
    <property type="entry name" value="TPR_6"/>
    <property type="match status" value="1"/>
</dbReference>